<dbReference type="InterPro" id="IPR011836">
    <property type="entry name" value="YhdP"/>
</dbReference>
<feature type="domain" description="YhdP central" evidence="2">
    <location>
        <begin position="13"/>
        <end position="1267"/>
    </location>
</feature>
<dbReference type="EMBL" id="BAAAEU010000024">
    <property type="protein sequence ID" value="GAA0720558.1"/>
    <property type="molecule type" value="Genomic_DNA"/>
</dbReference>
<evidence type="ECO:0000256" key="1">
    <source>
        <dbReference type="SAM" id="MobiDB-lite"/>
    </source>
</evidence>
<dbReference type="Pfam" id="PF13116">
    <property type="entry name" value="YhdP"/>
    <property type="match status" value="1"/>
</dbReference>
<protein>
    <submittedName>
        <fullName evidence="3">YhdP family protein</fullName>
    </submittedName>
</protein>
<accession>A0ABN1ISN3</accession>
<feature type="compositionally biased region" description="Low complexity" evidence="1">
    <location>
        <begin position="1306"/>
        <end position="1318"/>
    </location>
</feature>
<evidence type="ECO:0000313" key="3">
    <source>
        <dbReference type="EMBL" id="GAA0720558.1"/>
    </source>
</evidence>
<dbReference type="NCBIfam" id="TIGR02099">
    <property type="entry name" value="YhdP family protein"/>
    <property type="match status" value="1"/>
</dbReference>
<reference evidence="3 4" key="1">
    <citation type="journal article" date="2019" name="Int. J. Syst. Evol. Microbiol.">
        <title>The Global Catalogue of Microorganisms (GCM) 10K type strain sequencing project: providing services to taxonomists for standard genome sequencing and annotation.</title>
        <authorList>
            <consortium name="The Broad Institute Genomics Platform"/>
            <consortium name="The Broad Institute Genome Sequencing Center for Infectious Disease"/>
            <person name="Wu L."/>
            <person name="Ma J."/>
        </authorList>
    </citation>
    <scope>NUCLEOTIDE SEQUENCE [LARGE SCALE GENOMIC DNA]</scope>
    <source>
        <strain evidence="3 4">JCM 15421</strain>
    </source>
</reference>
<sequence length="1318" mass="139512">MTTPWRARLRRLRFALLAAGATVVILLGVLAGLTQLAMPWLERHPQHVEHWLSKRLERPVKIGHLSGGWIGGGPLLALDDVRIAGRLADQPALAIPHAELAFDLYAPFKRNGAFSEFRLSGLDLGLVNEASGWHVRGLDFGAPQQSDEPFSLGALGALEISNLRLTIEDPQRGLHVALAAPMLRLLNRGAITRVLGRVRVADTDSPPLDLVADLDINTRSGEIYVGGRDVDLGRYAAQQSPGGIQLVAGSGAVQLWARVNAARADDVRVRVDLKDVRFDAASPIAVDEHTAIAPRIGTDRLAFVARWLREPDGWTFDLADFVAGPDIRATGAASTPAPAPARLTVERRGDDAQPRYRAGATGLPLEPFGNLAMLSGQAPEGLRRWLYLAHPRGTLARADIDWRGADDYEVNAQLRGIGLASAGAAPGIEHIDLDLGGDAQALLLQLPQQALRVDYPHVFRKPLLFAQFGGDVIARRVDDAWQLETDRLGFEGEGYGGELRGSVALPSGRRPLVDLYALITHGDIVAAKLFWPTITMPPPAIAWLDRALVGGRLVDGRVALRGDLADWPFHDRSGRFVARAEIADATLDYDPNWPRAEKLHAVATFVNDGMQVDVDAAEAMGNKITQASATIADFGPLVLDLAVKGEGSGANLLGFMRATPVGKRYQDQLKDVAVTGKAAVAFTLNLPIKQIEALNLNGGVDLGGAKLDHGAFNLHFSDAAGHLRFNQKGFAADALDVGFRDRKAKLSIAIGGYAADPRHVFEATLAGRFPATTVFADVPVLLPMLTAFPGESAWTASVGVEAPAGGAVRSRLALDSDLRGTSIELPAPLAKAADVALPFHLDLDLPPAGQIFVAKLGDVLGVKGRVPGGGRPFAARVELGTAPPGEPPAQAVVIGGRTPRLDAGSWLERVEQDTGSTGSIVQAVDLRADDFLFANRHFSDMRLTVDNGVAATTVGLDGAAIAGRLEIPRTDLVGRGISAKFARIHWPETPADAQDSSAFADVAPASLPPLHLVVDDFQLGKASFGSAQFESHPIANGMSVDKLESQSPNITMKASGDWTGGAKDNHSRLSIELSAQNLGHMMDALGFPGLIDGGTTRATIDATWAGPPSAFALPKLDGVLDINVAEGRILDVEPGAGRIFGLFSLTEIPRRLSLDFSDFFQSGLSFNSIIGKFRLADGNAYTDGLTINSPAADIVVTGRTGLRAKDYDQRMAVSPHAGATLPIVGAIAAGPVGAAAGLVIQGILNKPLGMAMGLHYQVSGSWDKPKITLVSREKPGIGNREPGAGKKKPRKSGAGTPDPPERESSPAADGAPGAGPRW</sequence>
<name>A0ABN1ISN3_9GAMM</name>
<keyword evidence="4" id="KW-1185">Reference proteome</keyword>
<proteinExistence type="predicted"/>
<comment type="caution">
    <text evidence="3">The sequence shown here is derived from an EMBL/GenBank/DDBJ whole genome shotgun (WGS) entry which is preliminary data.</text>
</comment>
<dbReference type="PANTHER" id="PTHR38690:SF1">
    <property type="entry name" value="PROTEASE"/>
    <property type="match status" value="1"/>
</dbReference>
<evidence type="ECO:0000259" key="2">
    <source>
        <dbReference type="Pfam" id="PF13116"/>
    </source>
</evidence>
<organism evidence="3 4">
    <name type="scientific">Dokdonella soli</name>
    <dbReference type="NCBI Taxonomy" id="529810"/>
    <lineage>
        <taxon>Bacteria</taxon>
        <taxon>Pseudomonadati</taxon>
        <taxon>Pseudomonadota</taxon>
        <taxon>Gammaproteobacteria</taxon>
        <taxon>Lysobacterales</taxon>
        <taxon>Rhodanobacteraceae</taxon>
        <taxon>Dokdonella</taxon>
    </lineage>
</organism>
<dbReference type="Proteomes" id="UP001501523">
    <property type="component" value="Unassembled WGS sequence"/>
</dbReference>
<dbReference type="RefSeq" id="WP_343792586.1">
    <property type="nucleotide sequence ID" value="NZ_BAAAEU010000024.1"/>
</dbReference>
<dbReference type="InterPro" id="IPR025263">
    <property type="entry name" value="YhdP_central"/>
</dbReference>
<evidence type="ECO:0000313" key="4">
    <source>
        <dbReference type="Proteomes" id="UP001501523"/>
    </source>
</evidence>
<gene>
    <name evidence="3" type="ORF">GCM10009105_30090</name>
</gene>
<feature type="region of interest" description="Disordered" evidence="1">
    <location>
        <begin position="1270"/>
        <end position="1318"/>
    </location>
</feature>
<dbReference type="PANTHER" id="PTHR38690">
    <property type="entry name" value="PROTEASE-RELATED"/>
    <property type="match status" value="1"/>
</dbReference>